<evidence type="ECO:0000313" key="2">
    <source>
        <dbReference type="EMBL" id="EYE94879.1"/>
    </source>
</evidence>
<feature type="transmembrane region" description="Helical" evidence="1">
    <location>
        <begin position="21"/>
        <end position="42"/>
    </location>
</feature>
<keyword evidence="1" id="KW-1133">Transmembrane helix</keyword>
<dbReference type="RefSeq" id="XP_040638567.1">
    <property type="nucleotide sequence ID" value="XM_040787639.1"/>
</dbReference>
<dbReference type="HOGENOM" id="CLU_1517564_0_0_1"/>
<dbReference type="EMBL" id="KK088424">
    <property type="protein sequence ID" value="EYE94879.1"/>
    <property type="molecule type" value="Genomic_DNA"/>
</dbReference>
<keyword evidence="1" id="KW-0472">Membrane</keyword>
<protein>
    <submittedName>
        <fullName evidence="2">Uncharacterized protein</fullName>
    </submittedName>
</protein>
<organism evidence="2 3">
    <name type="scientific">Aspergillus ruber (strain CBS 135680)</name>
    <dbReference type="NCBI Taxonomy" id="1388766"/>
    <lineage>
        <taxon>Eukaryota</taxon>
        <taxon>Fungi</taxon>
        <taxon>Dikarya</taxon>
        <taxon>Ascomycota</taxon>
        <taxon>Pezizomycotina</taxon>
        <taxon>Eurotiomycetes</taxon>
        <taxon>Eurotiomycetidae</taxon>
        <taxon>Eurotiales</taxon>
        <taxon>Aspergillaceae</taxon>
        <taxon>Aspergillus</taxon>
        <taxon>Aspergillus subgen. Aspergillus</taxon>
    </lineage>
</organism>
<gene>
    <name evidence="2" type="ORF">EURHEDRAFT_73139</name>
</gene>
<name>A0A017SE15_ASPRC</name>
<keyword evidence="3" id="KW-1185">Reference proteome</keyword>
<dbReference type="OrthoDB" id="4187771at2759"/>
<accession>A0A017SE15</accession>
<evidence type="ECO:0000256" key="1">
    <source>
        <dbReference type="SAM" id="Phobius"/>
    </source>
</evidence>
<dbReference type="AlphaFoldDB" id="A0A017SE15"/>
<sequence>MRYLDKALRDSNMRVTRVCESLLYSFITISLLTCVVASSFQIGSFSHHLSRLRRSLPGSLITAPEGAVGYYHPPLGPVADRPQPQTQSIETLGVPRKTKAATVTTTVREFTHELRQAPGVSGNRTATQPNNNVATATTTTTVTERVMAANVTAMADRGRSLSTAGLLMSIFLSVLHL</sequence>
<evidence type="ECO:0000313" key="3">
    <source>
        <dbReference type="Proteomes" id="UP000019804"/>
    </source>
</evidence>
<dbReference type="GeneID" id="63702763"/>
<dbReference type="Proteomes" id="UP000019804">
    <property type="component" value="Unassembled WGS sequence"/>
</dbReference>
<proteinExistence type="predicted"/>
<reference evidence="3" key="1">
    <citation type="journal article" date="2014" name="Nat. Commun.">
        <title>Genomic adaptations of the halophilic Dead Sea filamentous fungus Eurotium rubrum.</title>
        <authorList>
            <person name="Kis-Papo T."/>
            <person name="Weig A.R."/>
            <person name="Riley R."/>
            <person name="Persoh D."/>
            <person name="Salamov A."/>
            <person name="Sun H."/>
            <person name="Lipzen A."/>
            <person name="Wasser S.P."/>
            <person name="Rambold G."/>
            <person name="Grigoriev I.V."/>
            <person name="Nevo E."/>
        </authorList>
    </citation>
    <scope>NUCLEOTIDE SEQUENCE [LARGE SCALE GENOMIC DNA]</scope>
    <source>
        <strain evidence="3">CBS 135680</strain>
    </source>
</reference>
<keyword evidence="1" id="KW-0812">Transmembrane</keyword>